<feature type="transmembrane region" description="Helical" evidence="6">
    <location>
        <begin position="533"/>
        <end position="554"/>
    </location>
</feature>
<dbReference type="GO" id="GO:0000287">
    <property type="term" value="F:magnesium ion binding"/>
    <property type="evidence" value="ECO:0007669"/>
    <property type="project" value="TreeGrafter"/>
</dbReference>
<keyword evidence="2 6" id="KW-0812">Transmembrane</keyword>
<dbReference type="SUPFAM" id="SSF144083">
    <property type="entry name" value="Magnesium transport protein CorA, transmembrane region"/>
    <property type="match status" value="1"/>
</dbReference>
<comment type="subcellular location">
    <subcellularLocation>
        <location evidence="1">Cell membrane</location>
        <topology evidence="1">Multi-pass membrane protein</topology>
    </subcellularLocation>
</comment>
<dbReference type="Proteomes" id="UP000559027">
    <property type="component" value="Unassembled WGS sequence"/>
</dbReference>
<feature type="transmembrane region" description="Helical" evidence="6">
    <location>
        <begin position="566"/>
        <end position="582"/>
    </location>
</feature>
<feature type="transmembrane region" description="Helical" evidence="6">
    <location>
        <begin position="501"/>
        <end position="521"/>
    </location>
</feature>
<evidence type="ECO:0000256" key="6">
    <source>
        <dbReference type="SAM" id="Phobius"/>
    </source>
</evidence>
<evidence type="ECO:0000256" key="5">
    <source>
        <dbReference type="SAM" id="MobiDB-lite"/>
    </source>
</evidence>
<gene>
    <name evidence="7" type="ORF">D9756_008759</name>
</gene>
<keyword evidence="4 6" id="KW-0472">Membrane</keyword>
<keyword evidence="8" id="KW-1185">Reference proteome</keyword>
<evidence type="ECO:0000256" key="4">
    <source>
        <dbReference type="ARBA" id="ARBA00023136"/>
    </source>
</evidence>
<protein>
    <submittedName>
        <fullName evidence="7">Uncharacterized protein</fullName>
    </submittedName>
</protein>
<dbReference type="Pfam" id="PF01544">
    <property type="entry name" value="CorA"/>
    <property type="match status" value="1"/>
</dbReference>
<dbReference type="GO" id="GO:0050897">
    <property type="term" value="F:cobalt ion binding"/>
    <property type="evidence" value="ECO:0007669"/>
    <property type="project" value="TreeGrafter"/>
</dbReference>
<reference evidence="7 8" key="1">
    <citation type="journal article" date="2020" name="ISME J.">
        <title>Uncovering the hidden diversity of litter-decomposition mechanisms in mushroom-forming fungi.</title>
        <authorList>
            <person name="Floudas D."/>
            <person name="Bentzer J."/>
            <person name="Ahren D."/>
            <person name="Johansson T."/>
            <person name="Persson P."/>
            <person name="Tunlid A."/>
        </authorList>
    </citation>
    <scope>NUCLEOTIDE SEQUENCE [LARGE SCALE GENOMIC DNA]</scope>
    <source>
        <strain evidence="7 8">CBS 146.42</strain>
    </source>
</reference>
<dbReference type="Gene3D" id="1.20.58.340">
    <property type="entry name" value="Magnesium transport protein CorA, transmembrane region"/>
    <property type="match status" value="1"/>
</dbReference>
<keyword evidence="3 6" id="KW-1133">Transmembrane helix</keyword>
<dbReference type="GO" id="GO:0015095">
    <property type="term" value="F:magnesium ion transmembrane transporter activity"/>
    <property type="evidence" value="ECO:0007669"/>
    <property type="project" value="TreeGrafter"/>
</dbReference>
<evidence type="ECO:0000256" key="2">
    <source>
        <dbReference type="ARBA" id="ARBA00022692"/>
    </source>
</evidence>
<dbReference type="InterPro" id="IPR002523">
    <property type="entry name" value="MgTranspt_CorA/ZnTranspt_ZntB"/>
</dbReference>
<evidence type="ECO:0000256" key="1">
    <source>
        <dbReference type="ARBA" id="ARBA00004651"/>
    </source>
</evidence>
<dbReference type="PANTHER" id="PTHR46494">
    <property type="entry name" value="CORA FAMILY METAL ION TRANSPORTER (EUROFUNG)"/>
    <property type="match status" value="1"/>
</dbReference>
<feature type="compositionally biased region" description="Polar residues" evidence="5">
    <location>
        <begin position="595"/>
        <end position="607"/>
    </location>
</feature>
<evidence type="ECO:0000256" key="3">
    <source>
        <dbReference type="ARBA" id="ARBA00022989"/>
    </source>
</evidence>
<sequence>MLTTRDTSLSFAHNLDDQSKYPSIMQPGATFDIPFNEDEARIPNPSYRHAAPSAPWPWVDLNDEVDQEQLKSELPPVPAICDHTNCGDACWKNYPQSRFPNWTRRQVKKSKILKAVEEYDRDRPCRLFYVDVDDQGKFSNADETVVTEKNVIHRWQFFVDDARPSNLRVRAIFLENLSGPVLQMLGAKYNIEPFFWSSSLNWVPSRYQEDPQPGKGDHITICLTFLRSMPKDTDALRMDASGVRKSFDSIASAKPSTMSQMMIDTQAPLPLSSSGQLLVLDLLSVHLIRNTNGSTIISYHPSLPLPTTTAKDLHQRIQFAGQSVYWQKMFQQVSDPTFVLLTFLWHAMYAWDEASENLYTHICTLETKVIETSQMSLTSELHIIRAHQLHYSSLLSSFTKTVEFIRDTDNPALESMDEEERELTKRMMNRECSMLLNEIRRLDMSRKMQDKRLKNVMNLVFSSVNITDSRRMQKMTEAAPCVFTRSMQMPFTNYKSQMKQIAYLTMIFLPASFVAAVFGMNVKEISPDTSGTLPHYVGAALAMTLATIWIIIAFQSRYLLPQDYSIFQRLGWPILLLLEWIGRVKLDTKKRDNISGEQYGNSNDTNGVGSGYEGYEHERKMHDLPPEPKKSKEVRSSESD</sequence>
<dbReference type="PANTHER" id="PTHR46494:SF1">
    <property type="entry name" value="CORA FAMILY METAL ION TRANSPORTER (EUROFUNG)"/>
    <property type="match status" value="1"/>
</dbReference>
<evidence type="ECO:0000313" key="8">
    <source>
        <dbReference type="Proteomes" id="UP000559027"/>
    </source>
</evidence>
<comment type="caution">
    <text evidence="7">The sequence shown here is derived from an EMBL/GenBank/DDBJ whole genome shotgun (WGS) entry which is preliminary data.</text>
</comment>
<organism evidence="7 8">
    <name type="scientific">Leucocoprinus leucothites</name>
    <dbReference type="NCBI Taxonomy" id="201217"/>
    <lineage>
        <taxon>Eukaryota</taxon>
        <taxon>Fungi</taxon>
        <taxon>Dikarya</taxon>
        <taxon>Basidiomycota</taxon>
        <taxon>Agaricomycotina</taxon>
        <taxon>Agaricomycetes</taxon>
        <taxon>Agaricomycetidae</taxon>
        <taxon>Agaricales</taxon>
        <taxon>Agaricineae</taxon>
        <taxon>Agaricaceae</taxon>
        <taxon>Leucocoprinus</taxon>
    </lineage>
</organism>
<accession>A0A8H5FVP1</accession>
<feature type="compositionally biased region" description="Basic and acidic residues" evidence="5">
    <location>
        <begin position="614"/>
        <end position="640"/>
    </location>
</feature>
<dbReference type="GO" id="GO:0015087">
    <property type="term" value="F:cobalt ion transmembrane transporter activity"/>
    <property type="evidence" value="ECO:0007669"/>
    <property type="project" value="TreeGrafter"/>
</dbReference>
<feature type="region of interest" description="Disordered" evidence="5">
    <location>
        <begin position="593"/>
        <end position="640"/>
    </location>
</feature>
<dbReference type="GO" id="GO:0005886">
    <property type="term" value="C:plasma membrane"/>
    <property type="evidence" value="ECO:0007669"/>
    <property type="project" value="UniProtKB-SubCell"/>
</dbReference>
<dbReference type="OrthoDB" id="3231000at2759"/>
<dbReference type="InterPro" id="IPR045863">
    <property type="entry name" value="CorA_TM1_TM2"/>
</dbReference>
<dbReference type="AlphaFoldDB" id="A0A8H5FVP1"/>
<evidence type="ECO:0000313" key="7">
    <source>
        <dbReference type="EMBL" id="KAF5350699.1"/>
    </source>
</evidence>
<proteinExistence type="predicted"/>
<dbReference type="EMBL" id="JAACJO010000014">
    <property type="protein sequence ID" value="KAF5350699.1"/>
    <property type="molecule type" value="Genomic_DNA"/>
</dbReference>
<name>A0A8H5FVP1_9AGAR</name>